<keyword evidence="5 6" id="KW-0472">Membrane</keyword>
<evidence type="ECO:0000313" key="9">
    <source>
        <dbReference type="Proteomes" id="UP001596989"/>
    </source>
</evidence>
<evidence type="ECO:0000256" key="5">
    <source>
        <dbReference type="ARBA" id="ARBA00023136"/>
    </source>
</evidence>
<gene>
    <name evidence="8" type="ORF">ACFQ2I_05175</name>
</gene>
<feature type="domain" description="ResB-like" evidence="7">
    <location>
        <begin position="69"/>
        <end position="425"/>
    </location>
</feature>
<keyword evidence="2 6" id="KW-0812">Transmembrane</keyword>
<dbReference type="InterPro" id="IPR023494">
    <property type="entry name" value="Cyt_c_bgen_Ccs1/CcsB/ResB"/>
</dbReference>
<dbReference type="Proteomes" id="UP001596989">
    <property type="component" value="Unassembled WGS sequence"/>
</dbReference>
<feature type="transmembrane region" description="Helical" evidence="6">
    <location>
        <begin position="484"/>
        <end position="505"/>
    </location>
</feature>
<dbReference type="RefSeq" id="WP_377562582.1">
    <property type="nucleotide sequence ID" value="NZ_JBHTJZ010000005.1"/>
</dbReference>
<keyword evidence="4 6" id="KW-1133">Transmembrane helix</keyword>
<comment type="caution">
    <text evidence="8">The sequence shown here is derived from an EMBL/GenBank/DDBJ whole genome shotgun (WGS) entry which is preliminary data.</text>
</comment>
<reference evidence="9" key="1">
    <citation type="journal article" date="2019" name="Int. J. Syst. Evol. Microbiol.">
        <title>The Global Catalogue of Microorganisms (GCM) 10K type strain sequencing project: providing services to taxonomists for standard genome sequencing and annotation.</title>
        <authorList>
            <consortium name="The Broad Institute Genomics Platform"/>
            <consortium name="The Broad Institute Genome Sequencing Center for Infectious Disease"/>
            <person name="Wu L."/>
            <person name="Ma J."/>
        </authorList>
    </citation>
    <scope>NUCLEOTIDE SEQUENCE [LARGE SCALE GENOMIC DNA]</scope>
    <source>
        <strain evidence="9">CCUG 59129</strain>
    </source>
</reference>
<proteinExistence type="predicted"/>
<feature type="transmembrane region" description="Helical" evidence="6">
    <location>
        <begin position="71"/>
        <end position="89"/>
    </location>
</feature>
<evidence type="ECO:0000256" key="6">
    <source>
        <dbReference type="SAM" id="Phobius"/>
    </source>
</evidence>
<evidence type="ECO:0000313" key="8">
    <source>
        <dbReference type="EMBL" id="MFD0958777.1"/>
    </source>
</evidence>
<organism evidence="8 9">
    <name type="scientific">Paenibacillus chungangensis</name>
    <dbReference type="NCBI Taxonomy" id="696535"/>
    <lineage>
        <taxon>Bacteria</taxon>
        <taxon>Bacillati</taxon>
        <taxon>Bacillota</taxon>
        <taxon>Bacilli</taxon>
        <taxon>Bacillales</taxon>
        <taxon>Paenibacillaceae</taxon>
        <taxon>Paenibacillus</taxon>
    </lineage>
</organism>
<dbReference type="PANTHER" id="PTHR31566">
    <property type="entry name" value="CYTOCHROME C BIOGENESIS PROTEIN CCS1, CHLOROPLASTIC"/>
    <property type="match status" value="1"/>
</dbReference>
<dbReference type="PANTHER" id="PTHR31566:SF0">
    <property type="entry name" value="CYTOCHROME C BIOGENESIS PROTEIN CCS1, CHLOROPLASTIC"/>
    <property type="match status" value="1"/>
</dbReference>
<dbReference type="Pfam" id="PF05140">
    <property type="entry name" value="ResB"/>
    <property type="match status" value="2"/>
</dbReference>
<comment type="subcellular location">
    <subcellularLocation>
        <location evidence="1">Membrane</location>
        <topology evidence="1">Multi-pass membrane protein</topology>
    </subcellularLocation>
</comment>
<evidence type="ECO:0000259" key="7">
    <source>
        <dbReference type="Pfam" id="PF05140"/>
    </source>
</evidence>
<dbReference type="InterPro" id="IPR007816">
    <property type="entry name" value="ResB-like_domain"/>
</dbReference>
<feature type="transmembrane region" description="Helical" evidence="6">
    <location>
        <begin position="222"/>
        <end position="240"/>
    </location>
</feature>
<keyword evidence="3" id="KW-0201">Cytochrome c-type biogenesis</keyword>
<evidence type="ECO:0000256" key="2">
    <source>
        <dbReference type="ARBA" id="ARBA00022692"/>
    </source>
</evidence>
<protein>
    <submittedName>
        <fullName evidence="8">Cytochrome c biogenesis protein ResB</fullName>
    </submittedName>
</protein>
<sequence>MLLPENTKCECGHQNAIGTVLCESCGKPLDKEMLQAESPLEMRYDGVARRSQKSNPNPIDQIWNFFSSVKIAIYLIVITFLGAMLGTIYPQESTFISKTFDAASHYEESYGLPGKIYYLLGLSHTYESWWFIGLLVMIGASLIICSLDRVLPLYRALKKQQIRKHHQFILRQKTVYKTRLESDVNEWTEQVADALKGKRYKVHRDGTALLAEKNRFSRWGPYINHIGLILFLLAALARSIPGWEMDEYVKITDGDTVPVPGTNDQYYIKSEKFIVEYYAEEELPEELKGTMRAKNFETKAVLYECVENCGLESLNEPILKEVKRHSIIVNDPLKYKGLKLYQFDFDLNPRLNAVHPVLEDKRTGETYGPFYLPMKDGETRHQLGPFTLELYANFMEFGLDSNGDPTTLSRDPNAPAFIFTVKGPGLLPEGEPYMYFPMQKDKVRFSQDTINRELSEKIEIRVDGMENVEFSEASTYLNVRVDRALPYIWIGAAFSMIGLLMGSYWQHRRIWLRVDDSELALGAHTNKNWFGMRQDVAAVLKKTGIDIDPKSLDNGGKNA</sequence>
<dbReference type="EMBL" id="JBHTJZ010000005">
    <property type="protein sequence ID" value="MFD0958777.1"/>
    <property type="molecule type" value="Genomic_DNA"/>
</dbReference>
<evidence type="ECO:0000256" key="1">
    <source>
        <dbReference type="ARBA" id="ARBA00004141"/>
    </source>
</evidence>
<evidence type="ECO:0000256" key="4">
    <source>
        <dbReference type="ARBA" id="ARBA00022989"/>
    </source>
</evidence>
<name>A0ABW3HMU1_9BACL</name>
<feature type="transmembrane region" description="Helical" evidence="6">
    <location>
        <begin position="129"/>
        <end position="151"/>
    </location>
</feature>
<evidence type="ECO:0000256" key="3">
    <source>
        <dbReference type="ARBA" id="ARBA00022748"/>
    </source>
</evidence>
<accession>A0ABW3HMU1</accession>
<feature type="domain" description="ResB-like" evidence="7">
    <location>
        <begin position="433"/>
        <end position="536"/>
    </location>
</feature>
<keyword evidence="9" id="KW-1185">Reference proteome</keyword>